<protein>
    <submittedName>
        <fullName evidence="1">Uncharacterized protein</fullName>
    </submittedName>
</protein>
<accession>A0A7N1A2Y4</accession>
<dbReference type="InterPro" id="IPR036412">
    <property type="entry name" value="HAD-like_sf"/>
</dbReference>
<evidence type="ECO:0000313" key="1">
    <source>
        <dbReference type="EnsemblPlants" id="Kaladp0085s0045.1.v1.1"/>
    </source>
</evidence>
<sequence>MMCFCSLPIPVNRLVSPTPNPPPASFPILSPSSSAPPALINHKCEKPPLSAVIRAVVRFYRIAASSASTSDHSPASPHFALLLEVEGVLMDIYRVGNRHAFNAAFQKLKLDCAKWTEPIYIDLVRKSGGDEEKMVTMYFNKIGWPTSLPTSEKAAFVKSVLQEKMNSMDDVLASGSSTLRPGVEDFIDDAYSEGIPLVILPTYGISGEKVARSVVNKLGPERLSKVKIVGQEEAEKSLYSQLVSSKMLSSDSNEQLATEALKAVSAEKQRIAEEVAALLKISVDIDTTSAESLQKVVVALRAGAELIGVPVQNCILIAGCQAGVAAADCIGMPCVVVRSSLTSRAEYSSAKATYDGFGGADLTISKLYNRRQL</sequence>
<dbReference type="PANTHER" id="PTHR42896">
    <property type="entry name" value="XYLULOSE-1,5-BISPHOSPHATE (XUBP) PHOSPHATASE"/>
    <property type="match status" value="1"/>
</dbReference>
<dbReference type="OMA" id="DCANWSE"/>
<dbReference type="InterPro" id="IPR023214">
    <property type="entry name" value="HAD_sf"/>
</dbReference>
<dbReference type="AlphaFoldDB" id="A0A7N1A2Y4"/>
<organism evidence="1 2">
    <name type="scientific">Kalanchoe fedtschenkoi</name>
    <name type="common">Lavender scallops</name>
    <name type="synonym">South American air plant</name>
    <dbReference type="NCBI Taxonomy" id="63787"/>
    <lineage>
        <taxon>Eukaryota</taxon>
        <taxon>Viridiplantae</taxon>
        <taxon>Streptophyta</taxon>
        <taxon>Embryophyta</taxon>
        <taxon>Tracheophyta</taxon>
        <taxon>Spermatophyta</taxon>
        <taxon>Magnoliopsida</taxon>
        <taxon>eudicotyledons</taxon>
        <taxon>Gunneridae</taxon>
        <taxon>Pentapetalae</taxon>
        <taxon>Saxifragales</taxon>
        <taxon>Crassulaceae</taxon>
        <taxon>Kalanchoe</taxon>
    </lineage>
</organism>
<dbReference type="GO" id="GO:0016787">
    <property type="term" value="F:hydrolase activity"/>
    <property type="evidence" value="ECO:0007669"/>
    <property type="project" value="InterPro"/>
</dbReference>
<name>A0A7N1A2Y4_KALFE</name>
<dbReference type="EnsemblPlants" id="Kaladp0085s0045.1.v1.1">
    <property type="protein sequence ID" value="Kaladp0085s0045.1.v1.1"/>
    <property type="gene ID" value="Kaladp0085s0045.v1.1"/>
</dbReference>
<dbReference type="Gene3D" id="1.10.150.240">
    <property type="entry name" value="Putative phosphatase, domain 2"/>
    <property type="match status" value="1"/>
</dbReference>
<dbReference type="InterPro" id="IPR023198">
    <property type="entry name" value="PGP-like_dom2"/>
</dbReference>
<evidence type="ECO:0000313" key="2">
    <source>
        <dbReference type="Proteomes" id="UP000594263"/>
    </source>
</evidence>
<dbReference type="Proteomes" id="UP000594263">
    <property type="component" value="Unplaced"/>
</dbReference>
<dbReference type="Gene3D" id="3.40.50.1000">
    <property type="entry name" value="HAD superfamily/HAD-like"/>
    <property type="match status" value="2"/>
</dbReference>
<dbReference type="SUPFAM" id="SSF56784">
    <property type="entry name" value="HAD-like"/>
    <property type="match status" value="1"/>
</dbReference>
<dbReference type="InterPro" id="IPR044999">
    <property type="entry name" value="CbbY-like"/>
</dbReference>
<dbReference type="Gramene" id="Kaladp0085s0045.1.v1.1">
    <property type="protein sequence ID" value="Kaladp0085s0045.1.v1.1"/>
    <property type="gene ID" value="Kaladp0085s0045.v1.1"/>
</dbReference>
<dbReference type="PANTHER" id="PTHR42896:SF3">
    <property type="entry name" value="PROTEIN, PUTATIVE, EXPRESSED-RELATED"/>
    <property type="match status" value="1"/>
</dbReference>
<keyword evidence="2" id="KW-1185">Reference proteome</keyword>
<proteinExistence type="predicted"/>
<reference evidence="1" key="1">
    <citation type="submission" date="2021-01" db="UniProtKB">
        <authorList>
            <consortium name="EnsemblPlants"/>
        </authorList>
    </citation>
    <scope>IDENTIFICATION</scope>
</reference>